<protein>
    <recommendedName>
        <fullName evidence="5">Protein kinase domain-containing protein</fullName>
    </recommendedName>
</protein>
<evidence type="ECO:0000313" key="3">
    <source>
        <dbReference type="Proteomes" id="UP000663854"/>
    </source>
</evidence>
<comment type="caution">
    <text evidence="1">The sequence shown here is derived from an EMBL/GenBank/DDBJ whole genome shotgun (WGS) entry which is preliminary data.</text>
</comment>
<dbReference type="SUPFAM" id="SSF56112">
    <property type="entry name" value="Protein kinase-like (PK-like)"/>
    <property type="match status" value="1"/>
</dbReference>
<dbReference type="InterPro" id="IPR011009">
    <property type="entry name" value="Kinase-like_dom_sf"/>
</dbReference>
<evidence type="ECO:0008006" key="5">
    <source>
        <dbReference type="Google" id="ProtNLM"/>
    </source>
</evidence>
<evidence type="ECO:0000313" key="2">
    <source>
        <dbReference type="EMBL" id="CAF1540310.1"/>
    </source>
</evidence>
<sequence length="508" mass="59986">MTESRSASKSHNYYNLLPIPRKVEDLFENNITVDMTNYKQLYTIIENWLKSNPGSMDEKTCQLSFYMNCMKVYNKSIGDKLKHCDNFQGTIFKNLFQRLIPDFCLVDYYNSKLKSEESGLDLEFLPLHIVSIVEIKKKMKDEDIDQLLHYLQVVLDYSPSCRRFIIGIMTDFRDIRFGKVSRSNNDYDFIYEASKCAFKNEEEYLLDCLTKFFTIDPSQFGFKRLEQLPKNILIHNKLLGIGANSIVFNCLINQDNRNEYTLKISNKPVDKEIFIYKKLYGNKYNIIKVCEYVFLFRHPPGEFISKDILLNNIHIIWEQIKHAHRNNIIHRDIRKSNIIQLWNHQHTSSEILLIDWESSAEIGFSGEYNGTLSTASKFIINELTYKRHGNIKCLPIDDCISLMKMILLEIIPEEKYKNEISLEVKNGSYAGINFMYDQINDNYAMKQPIILKVIRFLETEAHRSTLKDDILHFYIDQCVKKSYCLCQWENQQLDIDYFDQLEKDLFSS</sequence>
<dbReference type="Gene3D" id="1.10.510.10">
    <property type="entry name" value="Transferase(Phosphotransferase) domain 1"/>
    <property type="match status" value="1"/>
</dbReference>
<organism evidence="1 3">
    <name type="scientific">Rotaria sordida</name>
    <dbReference type="NCBI Taxonomy" id="392033"/>
    <lineage>
        <taxon>Eukaryota</taxon>
        <taxon>Metazoa</taxon>
        <taxon>Spiralia</taxon>
        <taxon>Gnathifera</taxon>
        <taxon>Rotifera</taxon>
        <taxon>Eurotatoria</taxon>
        <taxon>Bdelloidea</taxon>
        <taxon>Philodinida</taxon>
        <taxon>Philodinidae</taxon>
        <taxon>Rotaria</taxon>
    </lineage>
</organism>
<accession>A0A813QGN0</accession>
<dbReference type="Proteomes" id="UP000663854">
    <property type="component" value="Unassembled WGS sequence"/>
</dbReference>
<proteinExistence type="predicted"/>
<dbReference type="EMBL" id="CAJNOL010002983">
    <property type="protein sequence ID" value="CAF1540310.1"/>
    <property type="molecule type" value="Genomic_DNA"/>
</dbReference>
<keyword evidence="4" id="KW-1185">Reference proteome</keyword>
<reference evidence="1" key="1">
    <citation type="submission" date="2021-02" db="EMBL/GenBank/DDBJ databases">
        <authorList>
            <person name="Nowell W R."/>
        </authorList>
    </citation>
    <scope>NUCLEOTIDE SEQUENCE</scope>
</reference>
<dbReference type="EMBL" id="CAJNOH010000020">
    <property type="protein sequence ID" value="CAF0766822.1"/>
    <property type="molecule type" value="Genomic_DNA"/>
</dbReference>
<name>A0A813QGN0_9BILA</name>
<evidence type="ECO:0000313" key="1">
    <source>
        <dbReference type="EMBL" id="CAF0766822.1"/>
    </source>
</evidence>
<gene>
    <name evidence="2" type="ORF">JXQ802_LOCUS42900</name>
    <name evidence="1" type="ORF">PYM288_LOCUS2891</name>
</gene>
<dbReference type="Proteomes" id="UP000663870">
    <property type="component" value="Unassembled WGS sequence"/>
</dbReference>
<evidence type="ECO:0000313" key="4">
    <source>
        <dbReference type="Proteomes" id="UP000663870"/>
    </source>
</evidence>
<dbReference type="AlphaFoldDB" id="A0A813QGN0"/>